<dbReference type="InterPro" id="IPR029062">
    <property type="entry name" value="Class_I_gatase-like"/>
</dbReference>
<dbReference type="Gene3D" id="3.40.50.880">
    <property type="match status" value="1"/>
</dbReference>
<evidence type="ECO:0000313" key="3">
    <source>
        <dbReference type="Proteomes" id="UP000652219"/>
    </source>
</evidence>
<evidence type="ECO:0000313" key="2">
    <source>
        <dbReference type="EMBL" id="KAF6789413.1"/>
    </source>
</evidence>
<name>A0A8H6IPQ9_9PEZI</name>
<accession>A0A8H6IPQ9</accession>
<dbReference type="PANTHER" id="PTHR42695:SF6">
    <property type="entry name" value="GLUTAMINE AMIDOTRANSFERASE DOMAIN-CONTAINING PROTEIN"/>
    <property type="match status" value="1"/>
</dbReference>
<keyword evidence="3" id="KW-1185">Reference proteome</keyword>
<reference evidence="2 3" key="1">
    <citation type="journal article" date="2020" name="Phytopathology">
        <title>Genome Sequence Resources of Colletotrichum truncatum, C. plurivorum, C. musicola, and C. sojae: Four Species Pathogenic to Soybean (Glycine max).</title>
        <authorList>
            <person name="Rogerio F."/>
            <person name="Boufleur T.R."/>
            <person name="Ciampi-Guillardi M."/>
            <person name="Sukno S.A."/>
            <person name="Thon M.R."/>
            <person name="Massola Junior N.S."/>
            <person name="Baroncelli R."/>
        </authorList>
    </citation>
    <scope>NUCLEOTIDE SEQUENCE [LARGE SCALE GENOMIC DNA]</scope>
    <source>
        <strain evidence="2 3">LFN0009</strain>
    </source>
</reference>
<comment type="caution">
    <text evidence="2">The sequence shown here is derived from an EMBL/GenBank/DDBJ whole genome shotgun (WGS) entry which is preliminary data.</text>
</comment>
<gene>
    <name evidence="2" type="ORF">CSOJ01_14773</name>
</gene>
<dbReference type="GO" id="GO:0005829">
    <property type="term" value="C:cytosol"/>
    <property type="evidence" value="ECO:0007669"/>
    <property type="project" value="TreeGrafter"/>
</dbReference>
<sequence>MTVAATRKLRIAALCCGVFPKHIEEQRGQFDNMFAAWIDAAVAARNAKRPTYDQVSAEVMGYDVVKKGQYPPSLDDVDVLVVSGSPASCYEDEPWIKKLATYLRDVYVNKPAVKILGGCFGHQLLFQTLMADHGGRVVKNPKGWEIGVHQVDLTPEFSSHFPESLRDGKLSYQFLHQDVASIDGPLPSGWVQLGKSDLCDVQGLFLPGRVLTFQGHPEFDKVSNGLCTKLLEGYGMIPGSRVEEFLKLVDREDSRTLAGEVAIEFFLSKP</sequence>
<dbReference type="Pfam" id="PF00117">
    <property type="entry name" value="GATase"/>
    <property type="match status" value="1"/>
</dbReference>
<evidence type="ECO:0000259" key="1">
    <source>
        <dbReference type="Pfam" id="PF00117"/>
    </source>
</evidence>
<dbReference type="EMBL" id="WIGN01000529">
    <property type="protein sequence ID" value="KAF6789413.1"/>
    <property type="molecule type" value="Genomic_DNA"/>
</dbReference>
<dbReference type="GO" id="GO:0005634">
    <property type="term" value="C:nucleus"/>
    <property type="evidence" value="ECO:0007669"/>
    <property type="project" value="TreeGrafter"/>
</dbReference>
<protein>
    <submittedName>
        <fullName evidence="2">Gmp synthase</fullName>
    </submittedName>
</protein>
<feature type="domain" description="Glutamine amidotransferase" evidence="1">
    <location>
        <begin position="56"/>
        <end position="220"/>
    </location>
</feature>
<dbReference type="SUPFAM" id="SSF52317">
    <property type="entry name" value="Class I glutamine amidotransferase-like"/>
    <property type="match status" value="1"/>
</dbReference>
<dbReference type="Proteomes" id="UP000652219">
    <property type="component" value="Unassembled WGS sequence"/>
</dbReference>
<dbReference type="PANTHER" id="PTHR42695">
    <property type="entry name" value="GLUTAMINE AMIDOTRANSFERASE YLR126C-RELATED"/>
    <property type="match status" value="1"/>
</dbReference>
<dbReference type="InterPro" id="IPR044992">
    <property type="entry name" value="ChyE-like"/>
</dbReference>
<dbReference type="InterPro" id="IPR017926">
    <property type="entry name" value="GATASE"/>
</dbReference>
<dbReference type="CDD" id="cd01741">
    <property type="entry name" value="GATase1_1"/>
    <property type="match status" value="1"/>
</dbReference>
<proteinExistence type="predicted"/>
<dbReference type="AlphaFoldDB" id="A0A8H6IPQ9"/>
<organism evidence="2 3">
    <name type="scientific">Colletotrichum sojae</name>
    <dbReference type="NCBI Taxonomy" id="2175907"/>
    <lineage>
        <taxon>Eukaryota</taxon>
        <taxon>Fungi</taxon>
        <taxon>Dikarya</taxon>
        <taxon>Ascomycota</taxon>
        <taxon>Pezizomycotina</taxon>
        <taxon>Sordariomycetes</taxon>
        <taxon>Hypocreomycetidae</taxon>
        <taxon>Glomerellales</taxon>
        <taxon>Glomerellaceae</taxon>
        <taxon>Colletotrichum</taxon>
        <taxon>Colletotrichum orchidearum species complex</taxon>
    </lineage>
</organism>
<dbReference type="PROSITE" id="PS51273">
    <property type="entry name" value="GATASE_TYPE_1"/>
    <property type="match status" value="1"/>
</dbReference>